<dbReference type="SUPFAM" id="SSF52058">
    <property type="entry name" value="L domain-like"/>
    <property type="match status" value="1"/>
</dbReference>
<dbReference type="Proteomes" id="UP000595140">
    <property type="component" value="Unassembled WGS sequence"/>
</dbReference>
<dbReference type="Pfam" id="PF00069">
    <property type="entry name" value="Pkinase"/>
    <property type="match status" value="1"/>
</dbReference>
<dbReference type="PANTHER" id="PTHR27008:SF497">
    <property type="entry name" value="OS11G0695000 PROTEIN"/>
    <property type="match status" value="1"/>
</dbReference>
<dbReference type="InterPro" id="IPR011009">
    <property type="entry name" value="Kinase-like_dom_sf"/>
</dbReference>
<dbReference type="InterPro" id="IPR001611">
    <property type="entry name" value="Leu-rich_rpt"/>
</dbReference>
<keyword evidence="5" id="KW-1133">Transmembrane helix</keyword>
<dbReference type="InterPro" id="IPR008271">
    <property type="entry name" value="Ser/Thr_kinase_AS"/>
</dbReference>
<feature type="domain" description="Protein kinase" evidence="7">
    <location>
        <begin position="54"/>
        <end position="267"/>
    </location>
</feature>
<dbReference type="PROSITE" id="PS50011">
    <property type="entry name" value="PROTEIN_KINASE_DOM"/>
    <property type="match status" value="1"/>
</dbReference>
<dbReference type="GO" id="GO:0005524">
    <property type="term" value="F:ATP binding"/>
    <property type="evidence" value="ECO:0007669"/>
    <property type="project" value="InterPro"/>
</dbReference>
<dbReference type="Gene3D" id="3.80.10.10">
    <property type="entry name" value="Ribonuclease Inhibitor"/>
    <property type="match status" value="2"/>
</dbReference>
<keyword evidence="2" id="KW-0433">Leucine-rich repeat</keyword>
<dbReference type="InterPro" id="IPR051809">
    <property type="entry name" value="Plant_receptor-like_S/T_kinase"/>
</dbReference>
<dbReference type="Pfam" id="PF00560">
    <property type="entry name" value="LRR_1"/>
    <property type="match status" value="3"/>
</dbReference>
<dbReference type="PROSITE" id="PS00108">
    <property type="entry name" value="PROTEIN_KINASE_ST"/>
    <property type="match status" value="1"/>
</dbReference>
<gene>
    <name evidence="8" type="ORF">CCAM_LOCUS26260</name>
</gene>
<evidence type="ECO:0000256" key="1">
    <source>
        <dbReference type="ARBA" id="ARBA00004370"/>
    </source>
</evidence>
<name>A0A484M7V2_9ASTE</name>
<accession>A0A484M7V2</accession>
<evidence type="ECO:0000313" key="8">
    <source>
        <dbReference type="EMBL" id="VFQ84484.1"/>
    </source>
</evidence>
<dbReference type="SUPFAM" id="SSF56112">
    <property type="entry name" value="Protein kinase-like (PK-like)"/>
    <property type="match status" value="1"/>
</dbReference>
<reference evidence="8 9" key="1">
    <citation type="submission" date="2018-04" db="EMBL/GenBank/DDBJ databases">
        <authorList>
            <person name="Vogel A."/>
        </authorList>
    </citation>
    <scope>NUCLEOTIDE SEQUENCE [LARGE SCALE GENOMIC DNA]</scope>
</reference>
<keyword evidence="9" id="KW-1185">Reference proteome</keyword>
<keyword evidence="6" id="KW-0472">Membrane</keyword>
<dbReference type="PANTHER" id="PTHR27008">
    <property type="entry name" value="OS04G0122200 PROTEIN"/>
    <property type="match status" value="1"/>
</dbReference>
<sequence>MFPSTLTQLALHQNQFSGSLPITTEASPSNLQVLILSLDRLSGEIPSSTANASMLTLVELNKNSFTGLIPNLGLLRSLRTLRLWENNLKGALSPTQHLTFLTSLTNCPNLEHLEIRDNPLNAILPPSVGNLSSSLQSFMFSDCNINGPIPPGFGNLKSLQFLELAENQLTGLHPNNTKKILNIAIDVALALEYLHHNHTFAVLHCDLKPSNVLLAENMIAHVGDFGISTLFDEGEAMTQTKTFATVGYAAPDLKGKYPHAEMCTVMG</sequence>
<dbReference type="GO" id="GO:0004672">
    <property type="term" value="F:protein kinase activity"/>
    <property type="evidence" value="ECO:0007669"/>
    <property type="project" value="InterPro"/>
</dbReference>
<evidence type="ECO:0000256" key="4">
    <source>
        <dbReference type="ARBA" id="ARBA00022737"/>
    </source>
</evidence>
<evidence type="ECO:0000259" key="7">
    <source>
        <dbReference type="PROSITE" id="PS50011"/>
    </source>
</evidence>
<keyword evidence="4" id="KW-0677">Repeat</keyword>
<dbReference type="GO" id="GO:0016020">
    <property type="term" value="C:membrane"/>
    <property type="evidence" value="ECO:0007669"/>
    <property type="project" value="UniProtKB-SubCell"/>
</dbReference>
<protein>
    <recommendedName>
        <fullName evidence="7">Protein kinase domain-containing protein</fullName>
    </recommendedName>
</protein>
<dbReference type="AlphaFoldDB" id="A0A484M7V2"/>
<organism evidence="8 9">
    <name type="scientific">Cuscuta campestris</name>
    <dbReference type="NCBI Taxonomy" id="132261"/>
    <lineage>
        <taxon>Eukaryota</taxon>
        <taxon>Viridiplantae</taxon>
        <taxon>Streptophyta</taxon>
        <taxon>Embryophyta</taxon>
        <taxon>Tracheophyta</taxon>
        <taxon>Spermatophyta</taxon>
        <taxon>Magnoliopsida</taxon>
        <taxon>eudicotyledons</taxon>
        <taxon>Gunneridae</taxon>
        <taxon>Pentapetalae</taxon>
        <taxon>asterids</taxon>
        <taxon>lamiids</taxon>
        <taxon>Solanales</taxon>
        <taxon>Convolvulaceae</taxon>
        <taxon>Cuscuteae</taxon>
        <taxon>Cuscuta</taxon>
        <taxon>Cuscuta subgen. Grammica</taxon>
        <taxon>Cuscuta sect. Cleistogrammica</taxon>
    </lineage>
</organism>
<proteinExistence type="predicted"/>
<evidence type="ECO:0000313" key="9">
    <source>
        <dbReference type="Proteomes" id="UP000595140"/>
    </source>
</evidence>
<dbReference type="Gene3D" id="1.10.510.10">
    <property type="entry name" value="Transferase(Phosphotransferase) domain 1"/>
    <property type="match status" value="1"/>
</dbReference>
<evidence type="ECO:0000256" key="6">
    <source>
        <dbReference type="ARBA" id="ARBA00023136"/>
    </source>
</evidence>
<keyword evidence="3" id="KW-0812">Transmembrane</keyword>
<dbReference type="EMBL" id="OOIL02002754">
    <property type="protein sequence ID" value="VFQ84484.1"/>
    <property type="molecule type" value="Genomic_DNA"/>
</dbReference>
<dbReference type="InterPro" id="IPR000719">
    <property type="entry name" value="Prot_kinase_dom"/>
</dbReference>
<dbReference type="InterPro" id="IPR032675">
    <property type="entry name" value="LRR_dom_sf"/>
</dbReference>
<evidence type="ECO:0000256" key="3">
    <source>
        <dbReference type="ARBA" id="ARBA00022692"/>
    </source>
</evidence>
<evidence type="ECO:0000256" key="2">
    <source>
        <dbReference type="ARBA" id="ARBA00022614"/>
    </source>
</evidence>
<evidence type="ECO:0000256" key="5">
    <source>
        <dbReference type="ARBA" id="ARBA00022989"/>
    </source>
</evidence>
<comment type="subcellular location">
    <subcellularLocation>
        <location evidence="1">Membrane</location>
    </subcellularLocation>
</comment>
<dbReference type="OrthoDB" id="1923451at2759"/>